<dbReference type="InterPro" id="IPR052936">
    <property type="entry name" value="Jasmonate_Hydroxylase-like"/>
</dbReference>
<dbReference type="AlphaFoldDB" id="A0A9X1I689"/>
<keyword evidence="2" id="KW-1185">Reference proteome</keyword>
<dbReference type="Gene3D" id="3.30.70.100">
    <property type="match status" value="1"/>
</dbReference>
<keyword evidence="1" id="KW-0503">Monooxygenase</keyword>
<name>A0A9X1I689_9FLAO</name>
<evidence type="ECO:0000313" key="1">
    <source>
        <dbReference type="EMBL" id="MCB4807159.1"/>
    </source>
</evidence>
<dbReference type="Proteomes" id="UP001139286">
    <property type="component" value="Unassembled WGS sequence"/>
</dbReference>
<dbReference type="PANTHER" id="PTHR37811:SF2">
    <property type="entry name" value="ABM DOMAIN-CONTAINING PROTEIN"/>
    <property type="match status" value="1"/>
</dbReference>
<dbReference type="RefSeq" id="WP_226694627.1">
    <property type="nucleotide sequence ID" value="NZ_JAJAPX010000001.1"/>
</dbReference>
<dbReference type="PANTHER" id="PTHR37811">
    <property type="entry name" value="BLL5343 PROTEIN"/>
    <property type="match status" value="1"/>
</dbReference>
<dbReference type="SUPFAM" id="SSF54909">
    <property type="entry name" value="Dimeric alpha+beta barrel"/>
    <property type="match status" value="1"/>
</dbReference>
<reference evidence="1" key="1">
    <citation type="submission" date="2021-10" db="EMBL/GenBank/DDBJ databases">
        <title>Tamlana sargassums sp. nov., and Tamlana laminarinivorans sp. nov., two new bacteria isolated from the brown alga.</title>
        <authorList>
            <person name="Li J."/>
        </authorList>
    </citation>
    <scope>NUCLEOTIDE SEQUENCE</scope>
    <source>
        <strain evidence="1">62-3</strain>
    </source>
</reference>
<proteinExistence type="predicted"/>
<evidence type="ECO:0000313" key="2">
    <source>
        <dbReference type="Proteomes" id="UP001139286"/>
    </source>
</evidence>
<keyword evidence="1" id="KW-0560">Oxidoreductase</keyword>
<dbReference type="InterPro" id="IPR011008">
    <property type="entry name" value="Dimeric_a/b-barrel"/>
</dbReference>
<sequence length="102" mass="12094">MKNFEPYYAVIFTSTRTNGDNEYATMAKTMEDLAMQQPGFLGVESARNDIGITVSYWKTLDDISAWKQQTNHILAQKLGKTNWYEWYKVRICKVEREYEFFK</sequence>
<organism evidence="1 2">
    <name type="scientific">Neotamlana sargassicola</name>
    <dbReference type="NCBI Taxonomy" id="2883125"/>
    <lineage>
        <taxon>Bacteria</taxon>
        <taxon>Pseudomonadati</taxon>
        <taxon>Bacteroidota</taxon>
        <taxon>Flavobacteriia</taxon>
        <taxon>Flavobacteriales</taxon>
        <taxon>Flavobacteriaceae</taxon>
        <taxon>Neotamlana</taxon>
    </lineage>
</organism>
<dbReference type="EMBL" id="JAJAPX010000001">
    <property type="protein sequence ID" value="MCB4807159.1"/>
    <property type="molecule type" value="Genomic_DNA"/>
</dbReference>
<protein>
    <submittedName>
        <fullName evidence="1">Antibiotic biosynthesis monooxygenase</fullName>
    </submittedName>
</protein>
<dbReference type="GO" id="GO:0004497">
    <property type="term" value="F:monooxygenase activity"/>
    <property type="evidence" value="ECO:0007669"/>
    <property type="project" value="UniProtKB-KW"/>
</dbReference>
<comment type="caution">
    <text evidence="1">The sequence shown here is derived from an EMBL/GenBank/DDBJ whole genome shotgun (WGS) entry which is preliminary data.</text>
</comment>
<accession>A0A9X1I689</accession>
<gene>
    <name evidence="1" type="ORF">LG651_02770</name>
</gene>